<keyword evidence="3" id="KW-1185">Reference proteome</keyword>
<dbReference type="Pfam" id="PF08378">
    <property type="entry name" value="NERD"/>
    <property type="match status" value="1"/>
</dbReference>
<gene>
    <name evidence="2" type="ORF">LQ50_11500</name>
</gene>
<accession>A0A0B0IC10</accession>
<dbReference type="PROSITE" id="PS50965">
    <property type="entry name" value="NERD"/>
    <property type="match status" value="1"/>
</dbReference>
<proteinExistence type="predicted"/>
<evidence type="ECO:0000313" key="3">
    <source>
        <dbReference type="Proteomes" id="UP000030832"/>
    </source>
</evidence>
<evidence type="ECO:0000313" key="2">
    <source>
        <dbReference type="EMBL" id="KHF40128.1"/>
    </source>
</evidence>
<dbReference type="AlphaFoldDB" id="A0A0B0IC10"/>
<protein>
    <recommendedName>
        <fullName evidence="1">NERD domain-containing protein</fullName>
    </recommendedName>
</protein>
<reference evidence="2 3" key="1">
    <citation type="submission" date="2014-09" db="EMBL/GenBank/DDBJ databases">
        <title>Genome sequencing and annotation of Bacillus Okhensis strain Kh10-101T.</title>
        <authorList>
            <person name="Prakash J.S."/>
        </authorList>
    </citation>
    <scope>NUCLEOTIDE SEQUENCE [LARGE SCALE GENOMIC DNA]</scope>
    <source>
        <strain evidence="3">Kh10-101T</strain>
    </source>
</reference>
<organism evidence="2 3">
    <name type="scientific">Halalkalibacter okhensis</name>
    <dbReference type="NCBI Taxonomy" id="333138"/>
    <lineage>
        <taxon>Bacteria</taxon>
        <taxon>Bacillati</taxon>
        <taxon>Bacillota</taxon>
        <taxon>Bacilli</taxon>
        <taxon>Bacillales</taxon>
        <taxon>Bacillaceae</taxon>
        <taxon>Halalkalibacter</taxon>
    </lineage>
</organism>
<dbReference type="EMBL" id="JRJU01000012">
    <property type="protein sequence ID" value="KHF40128.1"/>
    <property type="molecule type" value="Genomic_DNA"/>
</dbReference>
<evidence type="ECO:0000259" key="1">
    <source>
        <dbReference type="PROSITE" id="PS50965"/>
    </source>
</evidence>
<dbReference type="Proteomes" id="UP000030832">
    <property type="component" value="Unassembled WGS sequence"/>
</dbReference>
<feature type="domain" description="NERD" evidence="1">
    <location>
        <begin position="37"/>
        <end position="147"/>
    </location>
</feature>
<dbReference type="InterPro" id="IPR011528">
    <property type="entry name" value="NERD"/>
</dbReference>
<dbReference type="eggNOG" id="ENOG502Z8AV">
    <property type="taxonomic scope" value="Bacteria"/>
</dbReference>
<sequence>MTMKHRHVSSELKILRSLHTRMKFHSKEEHYFMSLEKGYKGEQQFDKWLNLHTKDMIVLNDLLLEHNNTIFQIDSLVITSNTLYLFEIKNYEGDFYMKGDRWYSLSNTEIKNPLFQLQRTESLFRRLLEELHISSPIEAYVVFISPEFQLYQTPLNLPIIFSTQLKRFFNQLQRNSSPLKEINEKLAKQILTLHLPESPYTRLPKYDFPSLKKGIYCPTCQSFYTAFSNKKTIQCNHCSNSENSHAALKRTIEEFILLFPKKKITTNIIYEWSNKMISKKTIRKILSINYEHKGHSSSSHYVKPK</sequence>
<comment type="caution">
    <text evidence="2">The sequence shown here is derived from an EMBL/GenBank/DDBJ whole genome shotgun (WGS) entry which is preliminary data.</text>
</comment>
<name>A0A0B0IC10_9BACI</name>
<dbReference type="STRING" id="333138.LQ50_11500"/>